<feature type="compositionally biased region" description="Polar residues" evidence="1">
    <location>
        <begin position="89"/>
        <end position="98"/>
    </location>
</feature>
<feature type="region of interest" description="Disordered" evidence="1">
    <location>
        <begin position="1"/>
        <end position="108"/>
    </location>
</feature>
<feature type="compositionally biased region" description="Basic and acidic residues" evidence="1">
    <location>
        <begin position="35"/>
        <end position="44"/>
    </location>
</feature>
<accession>A0AAV2D5V5</accession>
<evidence type="ECO:0000313" key="4">
    <source>
        <dbReference type="Proteomes" id="UP001497516"/>
    </source>
</evidence>
<feature type="compositionally biased region" description="Low complexity" evidence="1">
    <location>
        <begin position="1"/>
        <end position="11"/>
    </location>
</feature>
<dbReference type="EMBL" id="OZ034815">
    <property type="protein sequence ID" value="CAL1368213.1"/>
    <property type="molecule type" value="Genomic_DNA"/>
</dbReference>
<evidence type="ECO:0000313" key="3">
    <source>
        <dbReference type="EMBL" id="CAL1368213.1"/>
    </source>
</evidence>
<dbReference type="AlphaFoldDB" id="A0AAV2D5V5"/>
<reference evidence="3 4" key="1">
    <citation type="submission" date="2024-04" db="EMBL/GenBank/DDBJ databases">
        <authorList>
            <person name="Fracassetti M."/>
        </authorList>
    </citation>
    <scope>NUCLEOTIDE SEQUENCE [LARGE SCALE GENOMIC DNA]</scope>
</reference>
<dbReference type="Proteomes" id="UP001497516">
    <property type="component" value="Chromosome 2"/>
</dbReference>
<protein>
    <recommendedName>
        <fullName evidence="2">DUF4283 domain-containing protein</fullName>
    </recommendedName>
</protein>
<proteinExistence type="predicted"/>
<gene>
    <name evidence="3" type="ORF">LTRI10_LOCUS11466</name>
</gene>
<name>A0AAV2D5V5_9ROSI</name>
<evidence type="ECO:0000259" key="2">
    <source>
        <dbReference type="Pfam" id="PF14111"/>
    </source>
</evidence>
<evidence type="ECO:0000256" key="1">
    <source>
        <dbReference type="SAM" id="MobiDB-lite"/>
    </source>
</evidence>
<dbReference type="InterPro" id="IPR025558">
    <property type="entry name" value="DUF4283"/>
</dbReference>
<keyword evidence="4" id="KW-1185">Reference proteome</keyword>
<feature type="compositionally biased region" description="Acidic residues" evidence="1">
    <location>
        <begin position="54"/>
        <end position="77"/>
    </location>
</feature>
<dbReference type="Pfam" id="PF14111">
    <property type="entry name" value="DUF4283"/>
    <property type="match status" value="1"/>
</dbReference>
<feature type="region of interest" description="Disordered" evidence="1">
    <location>
        <begin position="130"/>
        <end position="156"/>
    </location>
</feature>
<feature type="domain" description="DUF4283" evidence="2">
    <location>
        <begin position="172"/>
        <end position="232"/>
    </location>
</feature>
<sequence length="237" mass="27036">MAAVGPSSPLPEGDPKPPDPTAGVRRPPELSSSPDGKKAKEAQHPKKWFRGLEFQEENQDMDEVIIEDLTETEEDTDPIPQSGTPPPQANNFPDNSQAPKPASRPMAWGEGRRKLFSEAVQEVEWYVADSDSEDVDEGMREDDRDEATMEEDNPRCPSTPFTAAEFRKYRREWRSAIVVKILGRSFPYLVVARRLNMLWARNDIIQVTNRGYEYYYVRFTNKLDYEHALMGGTLDAR</sequence>
<organism evidence="3 4">
    <name type="scientific">Linum trigynum</name>
    <dbReference type="NCBI Taxonomy" id="586398"/>
    <lineage>
        <taxon>Eukaryota</taxon>
        <taxon>Viridiplantae</taxon>
        <taxon>Streptophyta</taxon>
        <taxon>Embryophyta</taxon>
        <taxon>Tracheophyta</taxon>
        <taxon>Spermatophyta</taxon>
        <taxon>Magnoliopsida</taxon>
        <taxon>eudicotyledons</taxon>
        <taxon>Gunneridae</taxon>
        <taxon>Pentapetalae</taxon>
        <taxon>rosids</taxon>
        <taxon>fabids</taxon>
        <taxon>Malpighiales</taxon>
        <taxon>Linaceae</taxon>
        <taxon>Linum</taxon>
    </lineage>
</organism>